<evidence type="ECO:0008006" key="6">
    <source>
        <dbReference type="Google" id="ProtNLM"/>
    </source>
</evidence>
<dbReference type="Proteomes" id="UP000807716">
    <property type="component" value="Unassembled WGS sequence"/>
</dbReference>
<evidence type="ECO:0000259" key="3">
    <source>
        <dbReference type="Pfam" id="PF04030"/>
    </source>
</evidence>
<evidence type="ECO:0000313" key="4">
    <source>
        <dbReference type="EMBL" id="KAG0259783.1"/>
    </source>
</evidence>
<dbReference type="GO" id="GO:0016020">
    <property type="term" value="C:membrane"/>
    <property type="evidence" value="ECO:0007669"/>
    <property type="project" value="InterPro"/>
</dbReference>
<dbReference type="Pfam" id="PF01965">
    <property type="entry name" value="DJ-1_PfpI"/>
    <property type="match status" value="1"/>
</dbReference>
<dbReference type="InterPro" id="IPR010031">
    <property type="entry name" value="FAD_lactone_oxidase-like"/>
</dbReference>
<sequence>MSKRILVLLPSTDTIGHIKKKTGWYAEELAEPATLLANREFELVYASPKGGKAPLDEGSREAAAKNGIVKAFLDDKEIQDKIAHTHKIAEFIGHEDSFQGLFVPGGHGAYDLEHNKDSITIIQNFWEKGKVVGGICHGVVAFNEVKLKDGTTPLVKGKKVTGFSDAEEELVGLTKDVTMITASGNQIYASETVNSDIYHAAICSMGALGIITRVTLQCEPAFRLESVQEPGKLSDVLGKMDEIIHSAEHVRLWWYPYTNNVMIWRANRTTKAIQQPAPSWRSSHWFSFHVYQAMLYVTRFVPSLIPALSHFMFWATQSKKIERIDTSVKTFNIDCLFPQYTTEWAIPWSKTSDALMALEHYIERDQGSEEPRVRVHSPVEIRFVKKDKIWLSPAYGVNTCYIGLIMYRPFGAPVPYKRLWTGFERIMSSLGGRPHWAKAHSVTYDELRDSYPKMDQFTLLRKELDPSGMFMNNYLIRHLEPSC</sequence>
<keyword evidence="5" id="KW-1185">Reference proteome</keyword>
<organism evidence="4 5">
    <name type="scientific">Actinomortierella ambigua</name>
    <dbReference type="NCBI Taxonomy" id="1343610"/>
    <lineage>
        <taxon>Eukaryota</taxon>
        <taxon>Fungi</taxon>
        <taxon>Fungi incertae sedis</taxon>
        <taxon>Mucoromycota</taxon>
        <taxon>Mortierellomycotina</taxon>
        <taxon>Mortierellomycetes</taxon>
        <taxon>Mortierellales</taxon>
        <taxon>Mortierellaceae</taxon>
        <taxon>Actinomortierella</taxon>
    </lineage>
</organism>
<dbReference type="SUPFAM" id="SSF56176">
    <property type="entry name" value="FAD-binding/transporter-associated domain-like"/>
    <property type="match status" value="1"/>
</dbReference>
<reference evidence="4" key="1">
    <citation type="journal article" date="2020" name="Fungal Divers.">
        <title>Resolving the Mortierellaceae phylogeny through synthesis of multi-gene phylogenetics and phylogenomics.</title>
        <authorList>
            <person name="Vandepol N."/>
            <person name="Liber J."/>
            <person name="Desiro A."/>
            <person name="Na H."/>
            <person name="Kennedy M."/>
            <person name="Barry K."/>
            <person name="Grigoriev I.V."/>
            <person name="Miller A.N."/>
            <person name="O'Donnell K."/>
            <person name="Stajich J.E."/>
            <person name="Bonito G."/>
        </authorList>
    </citation>
    <scope>NUCLEOTIDE SEQUENCE</scope>
    <source>
        <strain evidence="4">BC1065</strain>
    </source>
</reference>
<gene>
    <name evidence="4" type="ORF">DFQ27_003903</name>
</gene>
<dbReference type="Gene3D" id="3.30.70.2520">
    <property type="match status" value="1"/>
</dbReference>
<proteinExistence type="predicted"/>
<evidence type="ECO:0000313" key="5">
    <source>
        <dbReference type="Proteomes" id="UP000807716"/>
    </source>
</evidence>
<dbReference type="Pfam" id="PF04030">
    <property type="entry name" value="ALO"/>
    <property type="match status" value="1"/>
</dbReference>
<dbReference type="GO" id="GO:0003885">
    <property type="term" value="F:D-arabinono-1,4-lactone oxidase activity"/>
    <property type="evidence" value="ECO:0007669"/>
    <property type="project" value="InterPro"/>
</dbReference>
<dbReference type="SUPFAM" id="SSF52317">
    <property type="entry name" value="Class I glutamine amidotransferase-like"/>
    <property type="match status" value="1"/>
</dbReference>
<dbReference type="InterPro" id="IPR036318">
    <property type="entry name" value="FAD-bd_PCMH-like_sf"/>
</dbReference>
<dbReference type="GO" id="GO:0005739">
    <property type="term" value="C:mitochondrion"/>
    <property type="evidence" value="ECO:0007669"/>
    <property type="project" value="TreeGrafter"/>
</dbReference>
<dbReference type="OrthoDB" id="610608at2759"/>
<evidence type="ECO:0000256" key="1">
    <source>
        <dbReference type="ARBA" id="ARBA00023002"/>
    </source>
</evidence>
<dbReference type="CDD" id="cd03141">
    <property type="entry name" value="GATase1_Hsp31_like"/>
    <property type="match status" value="1"/>
</dbReference>
<dbReference type="EMBL" id="JAAAJB010000272">
    <property type="protein sequence ID" value="KAG0259783.1"/>
    <property type="molecule type" value="Genomic_DNA"/>
</dbReference>
<feature type="domain" description="D-arabinono-1,4-lactone oxidase C-terminal" evidence="3">
    <location>
        <begin position="214"/>
        <end position="477"/>
    </location>
</feature>
<dbReference type="InterPro" id="IPR002818">
    <property type="entry name" value="DJ-1/PfpI"/>
</dbReference>
<keyword evidence="1" id="KW-0560">Oxidoreductase</keyword>
<accession>A0A9P6Q3E3</accession>
<dbReference type="AlphaFoldDB" id="A0A9P6Q3E3"/>
<dbReference type="Gene3D" id="1.10.45.10">
    <property type="entry name" value="Vanillyl-alcohol Oxidase, Chain A, domain 4"/>
    <property type="match status" value="1"/>
</dbReference>
<dbReference type="PANTHER" id="PTHR43762:SF1">
    <property type="entry name" value="D-ARABINONO-1,4-LACTONE OXIDASE"/>
    <property type="match status" value="1"/>
</dbReference>
<protein>
    <recommendedName>
        <fullName evidence="6">D-arabinono-1,4-lactone oxidase</fullName>
    </recommendedName>
</protein>
<name>A0A9P6Q3E3_9FUNG</name>
<dbReference type="InterPro" id="IPR016171">
    <property type="entry name" value="Vanillyl_alc_oxidase_C-sub2"/>
</dbReference>
<dbReference type="InterPro" id="IPR007173">
    <property type="entry name" value="ALO_C"/>
</dbReference>
<dbReference type="GO" id="GO:0050660">
    <property type="term" value="F:flavin adenine dinucleotide binding"/>
    <property type="evidence" value="ECO:0007669"/>
    <property type="project" value="InterPro"/>
</dbReference>
<feature type="domain" description="DJ-1/PfpI" evidence="2">
    <location>
        <begin position="28"/>
        <end position="176"/>
    </location>
</feature>
<dbReference type="Gene3D" id="3.40.50.880">
    <property type="match status" value="1"/>
</dbReference>
<evidence type="ECO:0000259" key="2">
    <source>
        <dbReference type="Pfam" id="PF01965"/>
    </source>
</evidence>
<comment type="caution">
    <text evidence="4">The sequence shown here is derived from an EMBL/GenBank/DDBJ whole genome shotgun (WGS) entry which is preliminary data.</text>
</comment>
<dbReference type="PANTHER" id="PTHR43762">
    <property type="entry name" value="L-GULONOLACTONE OXIDASE"/>
    <property type="match status" value="1"/>
</dbReference>
<dbReference type="InterPro" id="IPR029062">
    <property type="entry name" value="Class_I_gatase-like"/>
</dbReference>